<dbReference type="Proteomes" id="UP001153555">
    <property type="component" value="Unassembled WGS sequence"/>
</dbReference>
<feature type="domain" description="Tf2-1-like SH3-like" evidence="1">
    <location>
        <begin position="188"/>
        <end position="238"/>
    </location>
</feature>
<feature type="non-terminal residue" evidence="2">
    <location>
        <position position="417"/>
    </location>
</feature>
<evidence type="ECO:0000313" key="2">
    <source>
        <dbReference type="EMBL" id="CAA0841621.1"/>
    </source>
</evidence>
<dbReference type="Pfam" id="PF24626">
    <property type="entry name" value="SH3_Tf2-1"/>
    <property type="match status" value="1"/>
</dbReference>
<dbReference type="PANTHER" id="PTHR46148:SF60">
    <property type="entry name" value="CHROMO DOMAIN-CONTAINING PROTEIN"/>
    <property type="match status" value="1"/>
</dbReference>
<keyword evidence="3" id="KW-1185">Reference proteome</keyword>
<evidence type="ECO:0000259" key="1">
    <source>
        <dbReference type="Pfam" id="PF24626"/>
    </source>
</evidence>
<evidence type="ECO:0000313" key="3">
    <source>
        <dbReference type="Proteomes" id="UP001153555"/>
    </source>
</evidence>
<sequence>KTYPSFSVYPRLESQILKKLRNRRRYSFMMDFFLRLSLTSKGVNNCRYHRMTYAATKKGQSIAKDRAMTTTRRFPFKDAMLASQYTGRLQRVKSNEKGKRKTRAVCFFQPFGGSSSIRRPSVVGTHTRRSLRSNQSSFFKVILCSSFRSMPRVIRNHVCTCLVSDINPWEGPPCRRVPAVSPFRGVIRFGKRGKLHPLFTGPFEVLERVGDVAYRLALTLELSSVHNVFHVSMLRKYVCDPDHVITHTDIQIHLDLSYEERPVAVLDRQVRRLRKHDVPLVRIQWDRHGATWEQEADIRSRFPDFHGLGSAQMSRTGSQRRRCRSVAPAQCQSHSVSTRVHVLTSKYLPQCTSALGDVQRRLVPTHIASGSAEIHSSASSRPCCGRDCTQSRQQPCHSRSKVVDRVSRRPIGHCRPA</sequence>
<organism evidence="2 3">
    <name type="scientific">Striga hermonthica</name>
    <name type="common">Purple witchweed</name>
    <name type="synonym">Buchnera hermonthica</name>
    <dbReference type="NCBI Taxonomy" id="68872"/>
    <lineage>
        <taxon>Eukaryota</taxon>
        <taxon>Viridiplantae</taxon>
        <taxon>Streptophyta</taxon>
        <taxon>Embryophyta</taxon>
        <taxon>Tracheophyta</taxon>
        <taxon>Spermatophyta</taxon>
        <taxon>Magnoliopsida</taxon>
        <taxon>eudicotyledons</taxon>
        <taxon>Gunneridae</taxon>
        <taxon>Pentapetalae</taxon>
        <taxon>asterids</taxon>
        <taxon>lamiids</taxon>
        <taxon>Lamiales</taxon>
        <taxon>Orobanchaceae</taxon>
        <taxon>Buchnereae</taxon>
        <taxon>Striga</taxon>
    </lineage>
</organism>
<dbReference type="InterPro" id="IPR056924">
    <property type="entry name" value="SH3_Tf2-1"/>
</dbReference>
<gene>
    <name evidence="2" type="ORF">SHERM_00638</name>
</gene>
<dbReference type="EMBL" id="CACSLK010034236">
    <property type="protein sequence ID" value="CAA0841621.1"/>
    <property type="molecule type" value="Genomic_DNA"/>
</dbReference>
<comment type="caution">
    <text evidence="2">The sequence shown here is derived from an EMBL/GenBank/DDBJ whole genome shotgun (WGS) entry which is preliminary data.</text>
</comment>
<protein>
    <recommendedName>
        <fullName evidence="1">Tf2-1-like SH3-like domain-containing protein</fullName>
    </recommendedName>
</protein>
<accession>A0A9N7RRH2</accession>
<dbReference type="AlphaFoldDB" id="A0A9N7RRH2"/>
<name>A0A9N7RRH2_STRHE</name>
<reference evidence="2" key="1">
    <citation type="submission" date="2019-12" db="EMBL/GenBank/DDBJ databases">
        <authorList>
            <person name="Scholes J."/>
        </authorList>
    </citation>
    <scope>NUCLEOTIDE SEQUENCE</scope>
</reference>
<feature type="non-terminal residue" evidence="2">
    <location>
        <position position="1"/>
    </location>
</feature>
<proteinExistence type="predicted"/>
<dbReference type="PANTHER" id="PTHR46148">
    <property type="entry name" value="CHROMO DOMAIN-CONTAINING PROTEIN"/>
    <property type="match status" value="1"/>
</dbReference>